<name>A0AAN7ZE47_9COLE</name>
<protein>
    <submittedName>
        <fullName evidence="2">Uncharacterized protein</fullName>
    </submittedName>
</protein>
<comment type="caution">
    <text evidence="2">The sequence shown here is derived from an EMBL/GenBank/DDBJ whole genome shotgun (WGS) entry which is preliminary data.</text>
</comment>
<feature type="signal peptide" evidence="1">
    <location>
        <begin position="1"/>
        <end position="19"/>
    </location>
</feature>
<gene>
    <name evidence="2" type="ORF">RI129_008892</name>
</gene>
<feature type="chain" id="PRO_5042977262" evidence="1">
    <location>
        <begin position="20"/>
        <end position="183"/>
    </location>
</feature>
<evidence type="ECO:0000313" key="2">
    <source>
        <dbReference type="EMBL" id="KAK5642725.1"/>
    </source>
</evidence>
<accession>A0AAN7ZE47</accession>
<dbReference type="PROSITE" id="PS51257">
    <property type="entry name" value="PROKAR_LIPOPROTEIN"/>
    <property type="match status" value="1"/>
</dbReference>
<reference evidence="2 3" key="1">
    <citation type="journal article" date="2024" name="Insects">
        <title>An Improved Chromosome-Level Genome Assembly of the Firefly Pyrocoelia pectoralis.</title>
        <authorList>
            <person name="Fu X."/>
            <person name="Meyer-Rochow V.B."/>
            <person name="Ballantyne L."/>
            <person name="Zhu X."/>
        </authorList>
    </citation>
    <scope>NUCLEOTIDE SEQUENCE [LARGE SCALE GENOMIC DNA]</scope>
    <source>
        <strain evidence="2">XCY_ONT2</strain>
    </source>
</reference>
<keyword evidence="1" id="KW-0732">Signal</keyword>
<organism evidence="2 3">
    <name type="scientific">Pyrocoelia pectoralis</name>
    <dbReference type="NCBI Taxonomy" id="417401"/>
    <lineage>
        <taxon>Eukaryota</taxon>
        <taxon>Metazoa</taxon>
        <taxon>Ecdysozoa</taxon>
        <taxon>Arthropoda</taxon>
        <taxon>Hexapoda</taxon>
        <taxon>Insecta</taxon>
        <taxon>Pterygota</taxon>
        <taxon>Neoptera</taxon>
        <taxon>Endopterygota</taxon>
        <taxon>Coleoptera</taxon>
        <taxon>Polyphaga</taxon>
        <taxon>Elateriformia</taxon>
        <taxon>Elateroidea</taxon>
        <taxon>Lampyridae</taxon>
        <taxon>Lampyrinae</taxon>
        <taxon>Pyrocoelia</taxon>
    </lineage>
</organism>
<evidence type="ECO:0000256" key="1">
    <source>
        <dbReference type="SAM" id="SignalP"/>
    </source>
</evidence>
<evidence type="ECO:0000313" key="3">
    <source>
        <dbReference type="Proteomes" id="UP001329430"/>
    </source>
</evidence>
<sequence length="183" mass="20590">MKILSILFVSFLITGCGISATDTKLSLKLTADILTLLSGNLFDIPIEFLQDVGNQLNNLDRIVHEEITCHNRRIKNTLKATVRNLQTFAECLILVTKRSSADLPISVNCVLQTIMDLLDPELLTVRHMKMILQKNFESQCAYLIKDIEDFKKTAKVCLQSHTISECVEQDGSDNVKEALHCII</sequence>
<dbReference type="Proteomes" id="UP001329430">
    <property type="component" value="Chromosome 6"/>
</dbReference>
<proteinExistence type="predicted"/>
<keyword evidence="3" id="KW-1185">Reference proteome</keyword>
<dbReference type="EMBL" id="JAVRBK010000006">
    <property type="protein sequence ID" value="KAK5642725.1"/>
    <property type="molecule type" value="Genomic_DNA"/>
</dbReference>
<dbReference type="AlphaFoldDB" id="A0AAN7ZE47"/>